<dbReference type="EMBL" id="JAUDFV010000133">
    <property type="protein sequence ID" value="KAL2727084.1"/>
    <property type="molecule type" value="Genomic_DNA"/>
</dbReference>
<keyword evidence="1" id="KW-0812">Transmembrane</keyword>
<proteinExistence type="predicted"/>
<feature type="transmembrane region" description="Helical" evidence="1">
    <location>
        <begin position="21"/>
        <end position="38"/>
    </location>
</feature>
<keyword evidence="1" id="KW-1133">Transmembrane helix</keyword>
<evidence type="ECO:0000256" key="1">
    <source>
        <dbReference type="SAM" id="Phobius"/>
    </source>
</evidence>
<protein>
    <submittedName>
        <fullName evidence="2">Uncharacterized protein</fullName>
    </submittedName>
</protein>
<reference evidence="2 3" key="1">
    <citation type="journal article" date="2024" name="Ann. Entomol. Soc. Am.">
        <title>Genomic analyses of the southern and eastern yellowjacket wasps (Hymenoptera: Vespidae) reveal evolutionary signatures of social life.</title>
        <authorList>
            <person name="Catto M.A."/>
            <person name="Caine P.B."/>
            <person name="Orr S.E."/>
            <person name="Hunt B.G."/>
            <person name="Goodisman M.A.D."/>
        </authorList>
    </citation>
    <scope>NUCLEOTIDE SEQUENCE [LARGE SCALE GENOMIC DNA]</scope>
    <source>
        <strain evidence="2">233</strain>
        <tissue evidence="2">Head and thorax</tissue>
    </source>
</reference>
<evidence type="ECO:0000313" key="2">
    <source>
        <dbReference type="EMBL" id="KAL2727084.1"/>
    </source>
</evidence>
<dbReference type="FunFam" id="3.40.720.10:FF:000017">
    <property type="entry name" value="Predicted protein"/>
    <property type="match status" value="1"/>
</dbReference>
<organism evidence="2 3">
    <name type="scientific">Vespula squamosa</name>
    <name type="common">Southern yellow jacket</name>
    <name type="synonym">Wasp</name>
    <dbReference type="NCBI Taxonomy" id="30214"/>
    <lineage>
        <taxon>Eukaryota</taxon>
        <taxon>Metazoa</taxon>
        <taxon>Ecdysozoa</taxon>
        <taxon>Arthropoda</taxon>
        <taxon>Hexapoda</taxon>
        <taxon>Insecta</taxon>
        <taxon>Pterygota</taxon>
        <taxon>Neoptera</taxon>
        <taxon>Endopterygota</taxon>
        <taxon>Hymenoptera</taxon>
        <taxon>Apocrita</taxon>
        <taxon>Aculeata</taxon>
        <taxon>Vespoidea</taxon>
        <taxon>Vespidae</taxon>
        <taxon>Vespinae</taxon>
        <taxon>Vespula</taxon>
    </lineage>
</organism>
<dbReference type="InterPro" id="IPR004245">
    <property type="entry name" value="DUF229"/>
</dbReference>
<keyword evidence="3" id="KW-1185">Reference proteome</keyword>
<dbReference type="SUPFAM" id="SSF53649">
    <property type="entry name" value="Alkaline phosphatase-like"/>
    <property type="match status" value="1"/>
</dbReference>
<dbReference type="CDD" id="cd16021">
    <property type="entry name" value="ALP_like"/>
    <property type="match status" value="1"/>
</dbReference>
<keyword evidence="1" id="KW-0472">Membrane</keyword>
<dbReference type="PANTHER" id="PTHR10974:SF9">
    <property type="entry name" value="DUF229 DOMAIN CONTAINING PROTEIN-RELATED"/>
    <property type="match status" value="1"/>
</dbReference>
<dbReference type="Proteomes" id="UP001607302">
    <property type="component" value="Unassembled WGS sequence"/>
</dbReference>
<accession>A0ABD2B2X6</accession>
<gene>
    <name evidence="2" type="ORF">V1478_007362</name>
</gene>
<dbReference type="PANTHER" id="PTHR10974">
    <property type="entry name" value="FI08016P-RELATED"/>
    <property type="match status" value="1"/>
</dbReference>
<dbReference type="InterPro" id="IPR017850">
    <property type="entry name" value="Alkaline_phosphatase_core_sf"/>
</dbReference>
<evidence type="ECO:0000313" key="3">
    <source>
        <dbReference type="Proteomes" id="UP001607302"/>
    </source>
</evidence>
<dbReference type="Gene3D" id="3.40.720.10">
    <property type="entry name" value="Alkaline Phosphatase, subunit A"/>
    <property type="match status" value="1"/>
</dbReference>
<dbReference type="Pfam" id="PF02995">
    <property type="entry name" value="DUF229"/>
    <property type="match status" value="1"/>
</dbReference>
<dbReference type="AlphaFoldDB" id="A0ABD2B2X6"/>
<sequence length="666" mass="77101">MMTCKAKWSRFAECFCRRPGIVLLLLPCLVIATLYFVSEENIDYTNLQYSSYRFYNDTNVRFSGTMDGFLVWNSKCHMLSKDALDPSIIKFVKREKFEECFKGNLYTRISKGANDTVTLLLDPKVMATHKNMFCCWSPVIRPNFDNPRKHKFDSTITVKQCESLKTQATIPDDVEVVLVSCKTKSKKKKTQTIYENVHAILNPRKVYDRLENGTNNNVTYGLSRKLSILVLGIDSVSRLNFQRSMPKTEKYLRETGWIGLKGYNKMGDNTFPNLMAILTGQNQEQAYSRCKPSEAYKLDRCPFLWYNFRNAGYITAYGEDETVLNTFNYLKVGFVQPPTDYYLRPYMLASEKLLKSKNRFNLKYCTGPETSFDRIFNYAMDFAQTFVNVPYFGFFWTNSISHENVNGPSLMDSQMFRKLQILKEEGVLNDTMIVFLSDHGMRWGNIRETFVGWYEERLPFIYIWLPDWFRNENPDAYQALKLNENRLTSPFDLYETFRDILLAAGGDADVSPGCPSCYSLFEPVPRERSCQDASVAPHWCACTAFRTASSNEKIVIGGVNSFLNHIENIVKDYKDKKGKRLCAKLQLKKIYRADQILHFNDKNSTSIEYFCMIQVTPGNGKFEFTVRYNSDASYTVSDHEVSRINPYATSAKCLNHGMKQYCYCIK</sequence>
<name>A0ABD2B2X6_VESSQ</name>
<comment type="caution">
    <text evidence="2">The sequence shown here is derived from an EMBL/GenBank/DDBJ whole genome shotgun (WGS) entry which is preliminary data.</text>
</comment>